<feature type="compositionally biased region" description="Basic and acidic residues" evidence="1">
    <location>
        <begin position="101"/>
        <end position="111"/>
    </location>
</feature>
<name>A0A2T3AC74_9PEZI</name>
<evidence type="ECO:0000313" key="3">
    <source>
        <dbReference type="Proteomes" id="UP000241462"/>
    </source>
</evidence>
<dbReference type="EMBL" id="KZ678415">
    <property type="protein sequence ID" value="PSR90822.1"/>
    <property type="molecule type" value="Genomic_DNA"/>
</dbReference>
<dbReference type="Proteomes" id="UP000241462">
    <property type="component" value="Unassembled WGS sequence"/>
</dbReference>
<dbReference type="InterPro" id="IPR018555">
    <property type="entry name" value="C630.06c-like"/>
</dbReference>
<feature type="compositionally biased region" description="Basic residues" evidence="1">
    <location>
        <begin position="235"/>
        <end position="250"/>
    </location>
</feature>
<feature type="compositionally biased region" description="Basic and acidic residues" evidence="1">
    <location>
        <begin position="22"/>
        <end position="43"/>
    </location>
</feature>
<feature type="compositionally biased region" description="Low complexity" evidence="1">
    <location>
        <begin position="62"/>
        <end position="90"/>
    </location>
</feature>
<organism evidence="2 3">
    <name type="scientific">Coniella lustricola</name>
    <dbReference type="NCBI Taxonomy" id="2025994"/>
    <lineage>
        <taxon>Eukaryota</taxon>
        <taxon>Fungi</taxon>
        <taxon>Dikarya</taxon>
        <taxon>Ascomycota</taxon>
        <taxon>Pezizomycotina</taxon>
        <taxon>Sordariomycetes</taxon>
        <taxon>Sordariomycetidae</taxon>
        <taxon>Diaporthales</taxon>
        <taxon>Schizoparmaceae</taxon>
        <taxon>Coniella</taxon>
    </lineage>
</organism>
<dbReference type="Pfam" id="PF09428">
    <property type="entry name" value="DUF2011"/>
    <property type="match status" value="1"/>
</dbReference>
<accession>A0A2T3AC74</accession>
<evidence type="ECO:0000313" key="2">
    <source>
        <dbReference type="EMBL" id="PSR90822.1"/>
    </source>
</evidence>
<protein>
    <submittedName>
        <fullName evidence="2">Uncharacterized protein</fullName>
    </submittedName>
</protein>
<dbReference type="OrthoDB" id="5425061at2759"/>
<evidence type="ECO:0000256" key="1">
    <source>
        <dbReference type="SAM" id="MobiDB-lite"/>
    </source>
</evidence>
<proteinExistence type="predicted"/>
<feature type="compositionally biased region" description="Basic and acidic residues" evidence="1">
    <location>
        <begin position="251"/>
        <end position="273"/>
    </location>
</feature>
<feature type="compositionally biased region" description="Basic and acidic residues" evidence="1">
    <location>
        <begin position="223"/>
        <end position="234"/>
    </location>
</feature>
<dbReference type="STRING" id="2025994.A0A2T3AC74"/>
<feature type="region of interest" description="Disordered" evidence="1">
    <location>
        <begin position="207"/>
        <end position="317"/>
    </location>
</feature>
<dbReference type="AlphaFoldDB" id="A0A2T3AC74"/>
<sequence length="317" mass="34914">MFEVPNSKRVRREELYASSSDDGSHDGNRQQTAKDDAEDLDVRAKLNERLSQLLGLDLSSTTEPAAAEQHQPPAVAAAAAAAAAAETPATDNEQQPQDGAGEEHEDKHEEEFEFRLFSTSAKTTAPAKVILTASDDEDADMGDGAFTVPARPRAYYLLGEPTVEELERYRCAAVAGEDIVLGARKRAWGMERPWRVVRITASGEAIKGDNAEAKPGSTRRPKTGADNEEKGQQEKRKRPGKKRRIAMRVRTKAEQVKKENEDKQKMSKEEHLAEKKKRLNRERKLKRRAKEREKKATGGDENGAQQGPGAAADSGSE</sequence>
<keyword evidence="3" id="KW-1185">Reference proteome</keyword>
<feature type="region of interest" description="Disordered" evidence="1">
    <location>
        <begin position="60"/>
        <end position="111"/>
    </location>
</feature>
<feature type="compositionally biased region" description="Basic residues" evidence="1">
    <location>
        <begin position="274"/>
        <end position="289"/>
    </location>
</feature>
<feature type="region of interest" description="Disordered" evidence="1">
    <location>
        <begin position="1"/>
        <end position="43"/>
    </location>
</feature>
<dbReference type="InParanoid" id="A0A2T3AC74"/>
<gene>
    <name evidence="2" type="ORF">BD289DRAFT_473276</name>
</gene>
<reference evidence="2 3" key="1">
    <citation type="journal article" date="2018" name="Mycol. Prog.">
        <title>Coniella lustricola, a new species from submerged detritus.</title>
        <authorList>
            <person name="Raudabaugh D.B."/>
            <person name="Iturriaga T."/>
            <person name="Carver A."/>
            <person name="Mondo S."/>
            <person name="Pangilinan J."/>
            <person name="Lipzen A."/>
            <person name="He G."/>
            <person name="Amirebrahimi M."/>
            <person name="Grigoriev I.V."/>
            <person name="Miller A.N."/>
        </authorList>
    </citation>
    <scope>NUCLEOTIDE SEQUENCE [LARGE SCALE GENOMIC DNA]</scope>
    <source>
        <strain evidence="2 3">B22-T-1</strain>
    </source>
</reference>